<dbReference type="SUPFAM" id="SSF57196">
    <property type="entry name" value="EGF/Laminin"/>
    <property type="match status" value="1"/>
</dbReference>
<comment type="caution">
    <text evidence="5">The sequence shown here is derived from an EMBL/GenBank/DDBJ whole genome shotgun (WGS) entry which is preliminary data.</text>
</comment>
<dbReference type="InterPro" id="IPR000742">
    <property type="entry name" value="EGF"/>
</dbReference>
<evidence type="ECO:0000313" key="6">
    <source>
        <dbReference type="Proteomes" id="UP001219518"/>
    </source>
</evidence>
<keyword evidence="3" id="KW-0472">Membrane</keyword>
<keyword evidence="3" id="KW-1133">Transmembrane helix</keyword>
<evidence type="ECO:0000256" key="1">
    <source>
        <dbReference type="PROSITE-ProRule" id="PRU00076"/>
    </source>
</evidence>
<protein>
    <submittedName>
        <fullName evidence="5">Protein spitz</fullName>
    </submittedName>
</protein>
<dbReference type="GO" id="GO:0007173">
    <property type="term" value="P:epidermal growth factor receptor signaling pathway"/>
    <property type="evidence" value="ECO:0007669"/>
    <property type="project" value="InterPro"/>
</dbReference>
<reference evidence="5" key="1">
    <citation type="submission" date="2021-07" db="EMBL/GenBank/DDBJ databases">
        <authorList>
            <person name="Catto M.A."/>
            <person name="Jacobson A."/>
            <person name="Kennedy G."/>
            <person name="Labadie P."/>
            <person name="Hunt B.G."/>
            <person name="Srinivasan R."/>
        </authorList>
    </citation>
    <scope>NUCLEOTIDE SEQUENCE</scope>
    <source>
        <strain evidence="5">PL_HMW_Pooled</strain>
        <tissue evidence="5">Head</tissue>
    </source>
</reference>
<organism evidence="5 6">
    <name type="scientific">Frankliniella fusca</name>
    <dbReference type="NCBI Taxonomy" id="407009"/>
    <lineage>
        <taxon>Eukaryota</taxon>
        <taxon>Metazoa</taxon>
        <taxon>Ecdysozoa</taxon>
        <taxon>Arthropoda</taxon>
        <taxon>Hexapoda</taxon>
        <taxon>Insecta</taxon>
        <taxon>Pterygota</taxon>
        <taxon>Neoptera</taxon>
        <taxon>Paraneoptera</taxon>
        <taxon>Thysanoptera</taxon>
        <taxon>Terebrantia</taxon>
        <taxon>Thripoidea</taxon>
        <taxon>Thripidae</taxon>
        <taxon>Frankliniella</taxon>
    </lineage>
</organism>
<dbReference type="InterPro" id="IPR043403">
    <property type="entry name" value="Gurken/Spitz"/>
</dbReference>
<dbReference type="SMART" id="SM00181">
    <property type="entry name" value="EGF"/>
    <property type="match status" value="1"/>
</dbReference>
<feature type="transmembrane region" description="Helical" evidence="3">
    <location>
        <begin position="43"/>
        <end position="75"/>
    </location>
</feature>
<keyword evidence="1" id="KW-1015">Disulfide bond</keyword>
<proteinExistence type="predicted"/>
<keyword evidence="3" id="KW-0812">Transmembrane</keyword>
<dbReference type="GO" id="GO:0048018">
    <property type="term" value="F:receptor ligand activity"/>
    <property type="evidence" value="ECO:0007669"/>
    <property type="project" value="InterPro"/>
</dbReference>
<feature type="transmembrane region" description="Helical" evidence="3">
    <location>
        <begin position="174"/>
        <end position="194"/>
    </location>
</feature>
<dbReference type="PANTHER" id="PTHR12332">
    <property type="entry name" value="KEREN-RELATED"/>
    <property type="match status" value="1"/>
</dbReference>
<dbReference type="PROSITE" id="PS50026">
    <property type="entry name" value="EGF_3"/>
    <property type="match status" value="1"/>
</dbReference>
<dbReference type="PROSITE" id="PS01186">
    <property type="entry name" value="EGF_2"/>
    <property type="match status" value="1"/>
</dbReference>
<feature type="region of interest" description="Disordered" evidence="2">
    <location>
        <begin position="284"/>
        <end position="308"/>
    </location>
</feature>
<dbReference type="PROSITE" id="PS00022">
    <property type="entry name" value="EGF_1"/>
    <property type="match status" value="1"/>
</dbReference>
<feature type="domain" description="EGF-like" evidence="4">
    <location>
        <begin position="108"/>
        <end position="152"/>
    </location>
</feature>
<evidence type="ECO:0000259" key="4">
    <source>
        <dbReference type="PROSITE" id="PS50026"/>
    </source>
</evidence>
<feature type="disulfide bond" evidence="1">
    <location>
        <begin position="142"/>
        <end position="151"/>
    </location>
</feature>
<reference evidence="5" key="2">
    <citation type="journal article" date="2023" name="BMC Genomics">
        <title>Pest status, molecular evolution, and epigenetic factors derived from the genome assembly of Frankliniella fusca, a thysanopteran phytovirus vector.</title>
        <authorList>
            <person name="Catto M.A."/>
            <person name="Labadie P.E."/>
            <person name="Jacobson A.L."/>
            <person name="Kennedy G.G."/>
            <person name="Srinivasan R."/>
            <person name="Hunt B.G."/>
        </authorList>
    </citation>
    <scope>NUCLEOTIDE SEQUENCE</scope>
    <source>
        <strain evidence="5">PL_HMW_Pooled</strain>
    </source>
</reference>
<dbReference type="Gene3D" id="2.10.25.10">
    <property type="entry name" value="Laminin"/>
    <property type="match status" value="1"/>
</dbReference>
<evidence type="ECO:0000256" key="2">
    <source>
        <dbReference type="SAM" id="MobiDB-lite"/>
    </source>
</evidence>
<keyword evidence="1" id="KW-0245">EGF-like domain</keyword>
<dbReference type="EMBL" id="JAHWGI010000363">
    <property type="protein sequence ID" value="KAK3914231.1"/>
    <property type="molecule type" value="Genomic_DNA"/>
</dbReference>
<dbReference type="CDD" id="cd00054">
    <property type="entry name" value="EGF_CA"/>
    <property type="match status" value="1"/>
</dbReference>
<evidence type="ECO:0000256" key="3">
    <source>
        <dbReference type="SAM" id="Phobius"/>
    </source>
</evidence>
<dbReference type="AlphaFoldDB" id="A0AAE1H3H7"/>
<dbReference type="PANTHER" id="PTHR12332:SF1">
    <property type="entry name" value="KEREN-RELATED"/>
    <property type="match status" value="1"/>
</dbReference>
<dbReference type="PRINTS" id="PR01217">
    <property type="entry name" value="PRICHEXTENSN"/>
</dbReference>
<dbReference type="Proteomes" id="UP001219518">
    <property type="component" value="Unassembled WGS sequence"/>
</dbReference>
<dbReference type="GO" id="GO:0005154">
    <property type="term" value="F:epidermal growth factor receptor binding"/>
    <property type="evidence" value="ECO:0007669"/>
    <property type="project" value="InterPro"/>
</dbReference>
<gene>
    <name evidence="5" type="ORF">KUF71_023644</name>
</gene>
<comment type="caution">
    <text evidence="1">Lacks conserved residue(s) required for the propagation of feature annotation.</text>
</comment>
<accession>A0AAE1H3H7</accession>
<evidence type="ECO:0000313" key="5">
    <source>
        <dbReference type="EMBL" id="KAK3914231.1"/>
    </source>
</evidence>
<name>A0AAE1H3H7_9NEOP</name>
<feature type="compositionally biased region" description="Pro residues" evidence="2">
    <location>
        <begin position="287"/>
        <end position="302"/>
    </location>
</feature>
<sequence length="308" mass="33085">MKSIGAFLGFFTYYWVAMGEVSPSGPVPIDSVFIYRPDKRQEIWRFIFYMVLHAGMPCAALPTALTALGALLLLLSACAVERAEACSSRSTPKPRPPAPTPRPNVTFHTYACPPAYAAWYCLNGATCFTVKIAESLMYSCECSDGYMGNRCEFKDLDGSYLPVRQRVVLERASVASGASIAVILVVVVCMAAYVHCQRRNGRTAKSPPPTPCLPAPFAPGGGALPCRALPSRPPPGPGRPAPAAAPALAAAAHLSRPPPYILDRDWPWRAPIVVPVVALHRPCRTAPAPPPRPPPPACPPPHLVRQQC</sequence>
<dbReference type="Pfam" id="PF00008">
    <property type="entry name" value="EGF"/>
    <property type="match status" value="1"/>
</dbReference>
<keyword evidence="6" id="KW-1185">Reference proteome</keyword>